<evidence type="ECO:0000313" key="6">
    <source>
        <dbReference type="EMBL" id="GED56475.1"/>
    </source>
</evidence>
<gene>
    <name evidence="7" type="ORF">AA984_07950</name>
    <name evidence="6" type="ORF">BFO01nite_06070</name>
</gene>
<feature type="transmembrane region" description="Helical" evidence="5">
    <location>
        <begin position="166"/>
        <end position="184"/>
    </location>
</feature>
<evidence type="ECO:0000313" key="9">
    <source>
        <dbReference type="Proteomes" id="UP000319498"/>
    </source>
</evidence>
<dbReference type="InterPro" id="IPR036259">
    <property type="entry name" value="MFS_trans_sf"/>
</dbReference>
<protein>
    <recommendedName>
        <fullName evidence="10">MFS transporter</fullName>
    </recommendedName>
</protein>
<keyword evidence="3 5" id="KW-1133">Transmembrane helix</keyword>
<feature type="transmembrane region" description="Helical" evidence="5">
    <location>
        <begin position="196"/>
        <end position="216"/>
    </location>
</feature>
<feature type="transmembrane region" description="Helical" evidence="5">
    <location>
        <begin position="304"/>
        <end position="325"/>
    </location>
</feature>
<evidence type="ECO:0000256" key="1">
    <source>
        <dbReference type="ARBA" id="ARBA00004651"/>
    </source>
</evidence>
<dbReference type="Proteomes" id="UP000035218">
    <property type="component" value="Unassembled WGS sequence"/>
</dbReference>
<dbReference type="Proteomes" id="UP000319498">
    <property type="component" value="Unassembled WGS sequence"/>
</dbReference>
<dbReference type="OrthoDB" id="2321349at2"/>
<evidence type="ECO:0000313" key="8">
    <source>
        <dbReference type="Proteomes" id="UP000035218"/>
    </source>
</evidence>
<evidence type="ECO:0000256" key="4">
    <source>
        <dbReference type="ARBA" id="ARBA00023136"/>
    </source>
</evidence>
<dbReference type="GO" id="GO:0022857">
    <property type="term" value="F:transmembrane transporter activity"/>
    <property type="evidence" value="ECO:0007669"/>
    <property type="project" value="InterPro"/>
</dbReference>
<feature type="transmembrane region" description="Helical" evidence="5">
    <location>
        <begin position="58"/>
        <end position="79"/>
    </location>
</feature>
<feature type="transmembrane region" description="Helical" evidence="5">
    <location>
        <begin position="20"/>
        <end position="46"/>
    </location>
</feature>
<evidence type="ECO:0000313" key="7">
    <source>
        <dbReference type="EMBL" id="KLI00045.1"/>
    </source>
</evidence>
<proteinExistence type="predicted"/>
<evidence type="ECO:0000256" key="5">
    <source>
        <dbReference type="SAM" id="Phobius"/>
    </source>
</evidence>
<dbReference type="EMBL" id="BJOL01000003">
    <property type="protein sequence ID" value="GED56475.1"/>
    <property type="molecule type" value="Genomic_DNA"/>
</dbReference>
<dbReference type="AlphaFoldDB" id="A0A837KR77"/>
<evidence type="ECO:0008006" key="10">
    <source>
        <dbReference type="Google" id="ProtNLM"/>
    </source>
</evidence>
<dbReference type="SUPFAM" id="SSF103473">
    <property type="entry name" value="MFS general substrate transporter"/>
    <property type="match status" value="1"/>
</dbReference>
<dbReference type="RefSeq" id="WP_047069190.1">
    <property type="nucleotide sequence ID" value="NZ_BJOL01000003.1"/>
</dbReference>
<accession>A0A837KR77</accession>
<evidence type="ECO:0000256" key="3">
    <source>
        <dbReference type="ARBA" id="ARBA00022989"/>
    </source>
</evidence>
<sequence>MNYTHSETTRKLDTKRWWALFVLLLGTLMVINLPIGILAMLMIIPLLREPPSNGNQKIDVRGIIILTCGLLLLVYPLVVGREAGWPLWIYLSFVGAIALFFLYQFHEKRMTLRGDEPLIRVNIFKERTFTLGVFTILAYQIGNSGFFLVVSMTLQDALSLSAIDSAIAFIPIGFAFFIASLLGPKLAKTNASVLKWGATLLIAGYAAVIAVCSYYGNDLHWQQLIMPFFLIGWGQEFVGAPLMGTIMSGVPKEQVGSASGILSTFMQTANALGIAAIGSVFFAVLSQSATYTGTSALQLQLHSFIVALACSAILGAVTFTLILCLQKNQKELNTKS</sequence>
<dbReference type="GO" id="GO:0005886">
    <property type="term" value="C:plasma membrane"/>
    <property type="evidence" value="ECO:0007669"/>
    <property type="project" value="UniProtKB-SubCell"/>
</dbReference>
<dbReference type="InterPro" id="IPR011701">
    <property type="entry name" value="MFS"/>
</dbReference>
<feature type="transmembrane region" description="Helical" evidence="5">
    <location>
        <begin position="129"/>
        <end position="154"/>
    </location>
</feature>
<dbReference type="Pfam" id="PF07690">
    <property type="entry name" value="MFS_1"/>
    <property type="match status" value="1"/>
</dbReference>
<comment type="subcellular location">
    <subcellularLocation>
        <location evidence="1">Cell membrane</location>
        <topology evidence="1">Multi-pass membrane protein</topology>
    </subcellularLocation>
</comment>
<dbReference type="EMBL" id="LDCN01000002">
    <property type="protein sequence ID" value="KLI00045.1"/>
    <property type="molecule type" value="Genomic_DNA"/>
</dbReference>
<dbReference type="Gene3D" id="1.20.1250.20">
    <property type="entry name" value="MFS general substrate transporter like domains"/>
    <property type="match status" value="1"/>
</dbReference>
<feature type="transmembrane region" description="Helical" evidence="5">
    <location>
        <begin position="85"/>
        <end position="103"/>
    </location>
</feature>
<dbReference type="PANTHER" id="PTHR42718">
    <property type="entry name" value="MAJOR FACILITATOR SUPERFAMILY MULTIDRUG TRANSPORTER MFSC"/>
    <property type="match status" value="1"/>
</dbReference>
<dbReference type="GeneID" id="87585012"/>
<dbReference type="PANTHER" id="PTHR42718:SF39">
    <property type="entry name" value="ACTINORHODIN TRANSPORTER-RELATED"/>
    <property type="match status" value="1"/>
</dbReference>
<name>A0A837KR77_9BACL</name>
<feature type="transmembrane region" description="Helical" evidence="5">
    <location>
        <begin position="262"/>
        <end position="284"/>
    </location>
</feature>
<keyword evidence="9" id="KW-1185">Reference proteome</keyword>
<comment type="caution">
    <text evidence="7">The sequence shown here is derived from an EMBL/GenBank/DDBJ whole genome shotgun (WGS) entry which is preliminary data.</text>
</comment>
<evidence type="ECO:0000256" key="2">
    <source>
        <dbReference type="ARBA" id="ARBA00022692"/>
    </source>
</evidence>
<keyword evidence="2 5" id="KW-0812">Transmembrane</keyword>
<organism evidence="7 8">
    <name type="scientific">Brevibacillus formosus</name>
    <dbReference type="NCBI Taxonomy" id="54913"/>
    <lineage>
        <taxon>Bacteria</taxon>
        <taxon>Bacillati</taxon>
        <taxon>Bacillota</taxon>
        <taxon>Bacilli</taxon>
        <taxon>Bacillales</taxon>
        <taxon>Paenibacillaceae</taxon>
        <taxon>Brevibacillus</taxon>
    </lineage>
</organism>
<reference evidence="7 8" key="1">
    <citation type="submission" date="2015-05" db="EMBL/GenBank/DDBJ databases">
        <title>Genome sequencing project for genomic taxonomy and phylogenomics of Bacillus-like bacteria.</title>
        <authorList>
            <person name="Liu B."/>
            <person name="Wang J."/>
            <person name="Zhu Y."/>
            <person name="Liu G."/>
            <person name="Chen Q."/>
            <person name="Chen Z."/>
            <person name="Lan J."/>
            <person name="Che J."/>
            <person name="Ge C."/>
            <person name="Shi H."/>
            <person name="Pan Z."/>
            <person name="Liu X."/>
        </authorList>
    </citation>
    <scope>NUCLEOTIDE SEQUENCE [LARGE SCALE GENOMIC DNA]</scope>
    <source>
        <strain evidence="7 8">DSM 9885</strain>
    </source>
</reference>
<keyword evidence="4 5" id="KW-0472">Membrane</keyword>
<reference evidence="6 9" key="2">
    <citation type="submission" date="2019-06" db="EMBL/GenBank/DDBJ databases">
        <title>Whole genome shotgun sequence of Brevibacillus formosus NBRC 15716.</title>
        <authorList>
            <person name="Hosoyama A."/>
            <person name="Uohara A."/>
            <person name="Ohji S."/>
            <person name="Ichikawa N."/>
        </authorList>
    </citation>
    <scope>NUCLEOTIDE SEQUENCE [LARGE SCALE GENOMIC DNA]</scope>
    <source>
        <strain evidence="6 9">NBRC 15716</strain>
    </source>
</reference>